<reference evidence="2" key="1">
    <citation type="submission" date="2023-04" db="EMBL/GenBank/DDBJ databases">
        <title>Phytophthora lilii NBRC 32176.</title>
        <authorList>
            <person name="Ichikawa N."/>
            <person name="Sato H."/>
            <person name="Tonouchi N."/>
        </authorList>
    </citation>
    <scope>NUCLEOTIDE SEQUENCE</scope>
    <source>
        <strain evidence="2">NBRC 32176</strain>
    </source>
</reference>
<dbReference type="Proteomes" id="UP001165083">
    <property type="component" value="Unassembled WGS sequence"/>
</dbReference>
<proteinExistence type="predicted"/>
<gene>
    <name evidence="2" type="ORF">Plil01_000244500</name>
</gene>
<evidence type="ECO:0000313" key="3">
    <source>
        <dbReference type="Proteomes" id="UP001165083"/>
    </source>
</evidence>
<evidence type="ECO:0000256" key="1">
    <source>
        <dbReference type="SAM" id="MobiDB-lite"/>
    </source>
</evidence>
<feature type="region of interest" description="Disordered" evidence="1">
    <location>
        <begin position="51"/>
        <end position="131"/>
    </location>
</feature>
<keyword evidence="3" id="KW-1185">Reference proteome</keyword>
<evidence type="ECO:0000313" key="2">
    <source>
        <dbReference type="EMBL" id="GMF11770.1"/>
    </source>
</evidence>
<organism evidence="2 3">
    <name type="scientific">Phytophthora lilii</name>
    <dbReference type="NCBI Taxonomy" id="2077276"/>
    <lineage>
        <taxon>Eukaryota</taxon>
        <taxon>Sar</taxon>
        <taxon>Stramenopiles</taxon>
        <taxon>Oomycota</taxon>
        <taxon>Peronosporomycetes</taxon>
        <taxon>Peronosporales</taxon>
        <taxon>Peronosporaceae</taxon>
        <taxon>Phytophthora</taxon>
    </lineage>
</organism>
<dbReference type="EMBL" id="BSXW01000087">
    <property type="protein sequence ID" value="GMF11770.1"/>
    <property type="molecule type" value="Genomic_DNA"/>
</dbReference>
<accession>A0A9W6WGG1</accession>
<protein>
    <submittedName>
        <fullName evidence="2">Unnamed protein product</fullName>
    </submittedName>
</protein>
<name>A0A9W6WGG1_9STRA</name>
<dbReference type="AlphaFoldDB" id="A0A9W6WGG1"/>
<feature type="region of interest" description="Disordered" evidence="1">
    <location>
        <begin position="144"/>
        <end position="182"/>
    </location>
</feature>
<feature type="compositionally biased region" description="Polar residues" evidence="1">
    <location>
        <begin position="105"/>
        <end position="126"/>
    </location>
</feature>
<sequence>MSRYRSCSRSVKAAERYRSVCGMPAYALASRVEASGVGCERTTFTGTETYRSKGTAKPCLSKPREEAGAEAQGVVVRHTTRRPSVHAHIGEATTGVGGTRDALATSETPSWSQGDQHSSWHSQAAQEQEEVQGMAPHILAASVDGPRIDRGRPRGLKLGITSGGGKATTDAKADGAGSAVMD</sequence>
<comment type="caution">
    <text evidence="2">The sequence shown here is derived from an EMBL/GenBank/DDBJ whole genome shotgun (WGS) entry which is preliminary data.</text>
</comment>